<sequence length="243" mass="26860">MCFPNPLPGCPGCLRRHRPAIAGNNVRWPSEGLHSRRHRLALTRFPRAPIELLVFPEIGLELRRFIGKQRADDFSRTLPSFENDRAGEVECGILDVCTRQPFDVMFALPKDDPSDARPIDCSGAHRARFGRSVECAGGQLFETEIHPRPRGQQPFGMSGAVAPSGFVTVELLAQHIAVFVSEERTKGMFASIAGPARDFERLTEQALIIGALWHRQILRQCGLIIVPNNPPTQVSGFGSAMRG</sequence>
<evidence type="ECO:0000313" key="1">
    <source>
        <dbReference type="EMBL" id="SJM32183.1"/>
    </source>
</evidence>
<dbReference type="EMBL" id="FUIG01000032">
    <property type="protein sequence ID" value="SJM32183.1"/>
    <property type="molecule type" value="Genomic_DNA"/>
</dbReference>
<proteinExistence type="predicted"/>
<accession>A0A2P9AM12</accession>
<name>A0A2P9AM12_9HYPH</name>
<evidence type="ECO:0000313" key="2">
    <source>
        <dbReference type="Proteomes" id="UP000245698"/>
    </source>
</evidence>
<dbReference type="Proteomes" id="UP000245698">
    <property type="component" value="Unassembled WGS sequence"/>
</dbReference>
<protein>
    <submittedName>
        <fullName evidence="1">Uncharacterized protein</fullName>
    </submittedName>
</protein>
<reference evidence="2" key="1">
    <citation type="submission" date="2016-12" db="EMBL/GenBank/DDBJ databases">
        <authorList>
            <person name="Brunel B."/>
        </authorList>
    </citation>
    <scope>NUCLEOTIDE SEQUENCE [LARGE SCALE GENOMIC DNA]</scope>
</reference>
<gene>
    <name evidence="1" type="ORF">BQ8482_250068</name>
</gene>
<keyword evidence="2" id="KW-1185">Reference proteome</keyword>
<dbReference type="AlphaFoldDB" id="A0A2P9AM12"/>
<organism evidence="1 2">
    <name type="scientific">Mesorhizobium delmotii</name>
    <dbReference type="NCBI Taxonomy" id="1631247"/>
    <lineage>
        <taxon>Bacteria</taxon>
        <taxon>Pseudomonadati</taxon>
        <taxon>Pseudomonadota</taxon>
        <taxon>Alphaproteobacteria</taxon>
        <taxon>Hyphomicrobiales</taxon>
        <taxon>Phyllobacteriaceae</taxon>
        <taxon>Mesorhizobium</taxon>
    </lineage>
</organism>